<dbReference type="GO" id="GO:0016787">
    <property type="term" value="F:hydrolase activity"/>
    <property type="evidence" value="ECO:0007669"/>
    <property type="project" value="UniProtKB-KW"/>
</dbReference>
<reference evidence="1 2" key="1">
    <citation type="submission" date="2016-10" db="EMBL/GenBank/DDBJ databases">
        <authorList>
            <person name="de Groot N.N."/>
        </authorList>
    </citation>
    <scope>NUCLEOTIDE SEQUENCE [LARGE SCALE GENOMIC DNA]</scope>
    <source>
        <strain evidence="1 2">S137</strain>
    </source>
</reference>
<accession>A0A1H0PLI5</accession>
<proteinExistence type="predicted"/>
<dbReference type="OrthoDB" id="9801160at2"/>
<evidence type="ECO:0000313" key="1">
    <source>
        <dbReference type="EMBL" id="SDP05967.1"/>
    </source>
</evidence>
<dbReference type="RefSeq" id="WP_074571598.1">
    <property type="nucleotide sequence ID" value="NZ_FNJQ01000005.1"/>
</dbReference>
<dbReference type="AlphaFoldDB" id="A0A1H0PLI5"/>
<name>A0A1H0PLI5_SELRU</name>
<dbReference type="SUPFAM" id="SSF109604">
    <property type="entry name" value="HD-domain/PDEase-like"/>
    <property type="match status" value="1"/>
</dbReference>
<keyword evidence="1" id="KW-0378">Hydrolase</keyword>
<sequence length="186" mass="20813">MSKLTLSQAKEILAKHTTEEHLFHHAAAVSAAMGAMAEAYGEDKEHWEAIGWLHDVDYEKFPTEHCHHVRELLAGEGVDDEDISAIISHGYGITTNEHKPVTNLEKSLFAVDELTGIVQAYALMRPEKMDGMAVKSLKKKYKDKKFAAKCNREIINRGVENLGMELGTVMEHCIKGMQEHSEEIGL</sequence>
<dbReference type="EMBL" id="FNJQ01000005">
    <property type="protein sequence ID" value="SDP05967.1"/>
    <property type="molecule type" value="Genomic_DNA"/>
</dbReference>
<gene>
    <name evidence="1" type="ORF">SAMN05216366_10595</name>
</gene>
<dbReference type="PANTHER" id="PTHR38659">
    <property type="entry name" value="METAL-DEPENDENT PHOSPHOHYDROLASE"/>
    <property type="match status" value="1"/>
</dbReference>
<dbReference type="PANTHER" id="PTHR38659:SF2">
    <property type="entry name" value="HDIG DOMAIN PROTEIN"/>
    <property type="match status" value="1"/>
</dbReference>
<evidence type="ECO:0000313" key="2">
    <source>
        <dbReference type="Proteomes" id="UP000182412"/>
    </source>
</evidence>
<protein>
    <submittedName>
        <fullName evidence="1">Predicted hydrolase, HD superfamily</fullName>
    </submittedName>
</protein>
<dbReference type="Gene3D" id="1.10.3210.10">
    <property type="entry name" value="Hypothetical protein af1432"/>
    <property type="match status" value="1"/>
</dbReference>
<dbReference type="Proteomes" id="UP000182412">
    <property type="component" value="Unassembled WGS sequence"/>
</dbReference>
<organism evidence="1 2">
    <name type="scientific">Selenomonas ruminantium</name>
    <dbReference type="NCBI Taxonomy" id="971"/>
    <lineage>
        <taxon>Bacteria</taxon>
        <taxon>Bacillati</taxon>
        <taxon>Bacillota</taxon>
        <taxon>Negativicutes</taxon>
        <taxon>Selenomonadales</taxon>
        <taxon>Selenomonadaceae</taxon>
        <taxon>Selenomonas</taxon>
    </lineage>
</organism>